<comment type="subcellular location">
    <subcellularLocation>
        <location evidence="2">Chromosome</location>
    </subcellularLocation>
    <subcellularLocation>
        <location evidence="1">Nucleus</location>
    </subcellularLocation>
</comment>
<dbReference type="Pfam" id="PF00856">
    <property type="entry name" value="SET"/>
    <property type="match status" value="1"/>
</dbReference>
<dbReference type="SUPFAM" id="SSF82199">
    <property type="entry name" value="SET domain"/>
    <property type="match status" value="1"/>
</dbReference>
<dbReference type="GO" id="GO:0005634">
    <property type="term" value="C:nucleus"/>
    <property type="evidence" value="ECO:0007669"/>
    <property type="project" value="UniProtKB-SubCell"/>
</dbReference>
<dbReference type="PROSITE" id="PS50868">
    <property type="entry name" value="POST_SET"/>
    <property type="match status" value="1"/>
</dbReference>
<keyword evidence="4" id="KW-0489">Methyltransferase</keyword>
<name>A0AAE8ZZ18_CAEBR</name>
<keyword evidence="3" id="KW-0158">Chromosome</keyword>
<protein>
    <submittedName>
        <fullName evidence="10">Uncharacterized protein</fullName>
    </submittedName>
</protein>
<evidence type="ECO:0000313" key="11">
    <source>
        <dbReference type="Proteomes" id="UP000827892"/>
    </source>
</evidence>
<dbReference type="InterPro" id="IPR050777">
    <property type="entry name" value="SET2_Histone-Lys_MeTrsfase"/>
</dbReference>
<feature type="domain" description="SET" evidence="8">
    <location>
        <begin position="28"/>
        <end position="152"/>
    </location>
</feature>
<dbReference type="EMBL" id="CP090896">
    <property type="protein sequence ID" value="ULT83223.1"/>
    <property type="molecule type" value="Genomic_DNA"/>
</dbReference>
<sequence>MRQPNRSDPSTNCLHLCFGKQQTQAIRSPFSLHHQKVFMKSKYIYYRSTGNIKKNEFILPLHGEIITKSELERRKEIYSKCGENHLYPFQAGNYVIDTTRKGNSARFANHSCEPNLIAKRWIINNRKKGFRAIGFVALKNIAKNSELTFDYEYDYNPYVFSRKKKLFNATLFFRKTSQRCLCGTKTCKGWIGTPPPDVGPADEKKTSGSL</sequence>
<proteinExistence type="predicted"/>
<dbReference type="PANTHER" id="PTHR22884">
    <property type="entry name" value="SET DOMAIN PROTEINS"/>
    <property type="match status" value="1"/>
</dbReference>
<dbReference type="InterPro" id="IPR001214">
    <property type="entry name" value="SET_dom"/>
</dbReference>
<dbReference type="GO" id="GO:0032259">
    <property type="term" value="P:methylation"/>
    <property type="evidence" value="ECO:0007669"/>
    <property type="project" value="UniProtKB-KW"/>
</dbReference>
<accession>A0AAE8ZZ18</accession>
<dbReference type="PROSITE" id="PS50280">
    <property type="entry name" value="SET"/>
    <property type="match status" value="1"/>
</dbReference>
<dbReference type="GO" id="GO:0008168">
    <property type="term" value="F:methyltransferase activity"/>
    <property type="evidence" value="ECO:0007669"/>
    <property type="project" value="UniProtKB-KW"/>
</dbReference>
<evidence type="ECO:0000256" key="2">
    <source>
        <dbReference type="ARBA" id="ARBA00004286"/>
    </source>
</evidence>
<gene>
    <name evidence="10" type="ORF">L3Y34_012455</name>
</gene>
<evidence type="ECO:0000256" key="4">
    <source>
        <dbReference type="ARBA" id="ARBA00022603"/>
    </source>
</evidence>
<evidence type="ECO:0000256" key="7">
    <source>
        <dbReference type="ARBA" id="ARBA00023242"/>
    </source>
</evidence>
<organism evidence="10 11">
    <name type="scientific">Caenorhabditis briggsae</name>
    <dbReference type="NCBI Taxonomy" id="6238"/>
    <lineage>
        <taxon>Eukaryota</taxon>
        <taxon>Metazoa</taxon>
        <taxon>Ecdysozoa</taxon>
        <taxon>Nematoda</taxon>
        <taxon>Chromadorea</taxon>
        <taxon>Rhabditida</taxon>
        <taxon>Rhabditina</taxon>
        <taxon>Rhabditomorpha</taxon>
        <taxon>Rhabditoidea</taxon>
        <taxon>Rhabditidae</taxon>
        <taxon>Peloderinae</taxon>
        <taxon>Caenorhabditis</taxon>
    </lineage>
</organism>
<evidence type="ECO:0000259" key="9">
    <source>
        <dbReference type="PROSITE" id="PS50868"/>
    </source>
</evidence>
<evidence type="ECO:0000256" key="1">
    <source>
        <dbReference type="ARBA" id="ARBA00004123"/>
    </source>
</evidence>
<keyword evidence="7" id="KW-0539">Nucleus</keyword>
<evidence type="ECO:0000313" key="10">
    <source>
        <dbReference type="EMBL" id="ULT83223.1"/>
    </source>
</evidence>
<keyword evidence="6" id="KW-0949">S-adenosyl-L-methionine</keyword>
<evidence type="ECO:0000259" key="8">
    <source>
        <dbReference type="PROSITE" id="PS50280"/>
    </source>
</evidence>
<evidence type="ECO:0000256" key="3">
    <source>
        <dbReference type="ARBA" id="ARBA00022454"/>
    </source>
</evidence>
<dbReference type="InterPro" id="IPR046341">
    <property type="entry name" value="SET_dom_sf"/>
</dbReference>
<dbReference type="Proteomes" id="UP000827892">
    <property type="component" value="Chromosome X"/>
</dbReference>
<keyword evidence="5" id="KW-0808">Transferase</keyword>
<dbReference type="Gene3D" id="2.170.270.10">
    <property type="entry name" value="SET domain"/>
    <property type="match status" value="1"/>
</dbReference>
<evidence type="ECO:0000256" key="6">
    <source>
        <dbReference type="ARBA" id="ARBA00022691"/>
    </source>
</evidence>
<evidence type="ECO:0000256" key="5">
    <source>
        <dbReference type="ARBA" id="ARBA00022679"/>
    </source>
</evidence>
<dbReference type="AlphaFoldDB" id="A0AAE8ZZ18"/>
<dbReference type="GO" id="GO:0005694">
    <property type="term" value="C:chromosome"/>
    <property type="evidence" value="ECO:0007669"/>
    <property type="project" value="UniProtKB-SubCell"/>
</dbReference>
<feature type="domain" description="Post-SET" evidence="9">
    <location>
        <begin position="176"/>
        <end position="192"/>
    </location>
</feature>
<reference evidence="10 11" key="1">
    <citation type="submission" date="2022-05" db="EMBL/GenBank/DDBJ databases">
        <title>Chromosome-level reference genomes for two strains of Caenorhabditis briggsae: an improved platform for comparative genomics.</title>
        <authorList>
            <person name="Stevens L."/>
            <person name="Andersen E.C."/>
        </authorList>
    </citation>
    <scope>NUCLEOTIDE SEQUENCE [LARGE SCALE GENOMIC DNA]</scope>
    <source>
        <strain evidence="10">QX1410_ONT</strain>
        <tissue evidence="10">Whole-organism</tissue>
    </source>
</reference>
<dbReference type="InterPro" id="IPR003616">
    <property type="entry name" value="Post-SET_dom"/>
</dbReference>
<dbReference type="SMART" id="SM00317">
    <property type="entry name" value="SET"/>
    <property type="match status" value="1"/>
</dbReference>